<protein>
    <submittedName>
        <fullName evidence="1">Uncharacterized protein</fullName>
    </submittedName>
</protein>
<accession>A0A099NL38</accession>
<dbReference type="EMBL" id="JQFK01002001">
    <property type="protein sequence ID" value="KGK32657.1"/>
    <property type="molecule type" value="Genomic_DNA"/>
</dbReference>
<proteinExistence type="predicted"/>
<name>A0A099NL38_PICKU</name>
<reference evidence="2" key="1">
    <citation type="journal article" date="2014" name="Microb. Cell Fact.">
        <title>Exploiting Issatchenkia orientalis SD108 for succinic acid production.</title>
        <authorList>
            <person name="Xiao H."/>
            <person name="Shao Z."/>
            <person name="Jiang Y."/>
            <person name="Dole S."/>
            <person name="Zhao H."/>
        </authorList>
    </citation>
    <scope>NUCLEOTIDE SEQUENCE [LARGE SCALE GENOMIC DNA]</scope>
    <source>
        <strain evidence="2">SD108</strain>
    </source>
</reference>
<comment type="caution">
    <text evidence="1">The sequence shown here is derived from an EMBL/GenBank/DDBJ whole genome shotgun (WGS) entry which is preliminary data.</text>
</comment>
<feature type="non-terminal residue" evidence="1">
    <location>
        <position position="32"/>
    </location>
</feature>
<dbReference type="HOGENOM" id="CLU_3394217_0_0_1"/>
<evidence type="ECO:0000313" key="2">
    <source>
        <dbReference type="Proteomes" id="UP000029867"/>
    </source>
</evidence>
<sequence length="32" mass="3681">MFRLIYKRNQLISANGVLPFSRAISKRLLSST</sequence>
<dbReference type="AlphaFoldDB" id="A0A099NL38"/>
<gene>
    <name evidence="1" type="ORF">JL09_g6736</name>
</gene>
<dbReference type="Proteomes" id="UP000029867">
    <property type="component" value="Unassembled WGS sequence"/>
</dbReference>
<evidence type="ECO:0000313" key="1">
    <source>
        <dbReference type="EMBL" id="KGK32657.1"/>
    </source>
</evidence>
<organism evidence="1 2">
    <name type="scientific">Pichia kudriavzevii</name>
    <name type="common">Yeast</name>
    <name type="synonym">Issatchenkia orientalis</name>
    <dbReference type="NCBI Taxonomy" id="4909"/>
    <lineage>
        <taxon>Eukaryota</taxon>
        <taxon>Fungi</taxon>
        <taxon>Dikarya</taxon>
        <taxon>Ascomycota</taxon>
        <taxon>Saccharomycotina</taxon>
        <taxon>Pichiomycetes</taxon>
        <taxon>Pichiales</taxon>
        <taxon>Pichiaceae</taxon>
        <taxon>Pichia</taxon>
    </lineage>
</organism>